<keyword evidence="5" id="KW-1185">Reference proteome</keyword>
<sequence>MKYRVLGSCLAVTMLAGSWLQSQAQSDRWQQRVKYTMDIAVDAPANRFTGKQHLEYFNNSPDTLKKVFYHLYWNAFQPNSMMDVRSRELGKIVVGRDSKGNNRPDWDNRVRDRISQLTPNETGYQKIISLKRDGKPQAFKVIETILEVTLDKPVLPHSKAVFDMEFESQVPVQIRRSGRNNAEGVDFSMAQWYPKMCEYDYEGWHATPYIAREFYGVWGDYDVKITIDKKYVLGGTGYLQNPNQIGYGYEAPGAKVTRPAGNTLTWHFIAPNVHDFMWAADPDYKHITQKVDNFTAHFFYIENEHTRETWPQLAKMIPAAYAFIKTHYGPYPYQQYSFIQGGDGGMEYPMGTLILGNGKIDGLYGVAIHEWMHSWYQGMLATNESLYPWMDEGFTTFAEDNTIHYTIDSLKNRNPHQGSYDSYFGLARSPFEEPATTHSDHYNTNVGYSRTAYSKGAVFLEQLGYVIGAQNRDAGLLRYYNEWRFKHPNANDFIRVMEKQSGIELDWYKQYFINTTKHIDYGIDSVFSNGNKTTVRLRRVGYMPMPVDLMVTARNGSQVLQYIPLSIMYGEKPDESPAIKRVVNTPWFWTHPTYDVEIDLPLSDIRELEIDPSQRMADMDRKNNKAIL</sequence>
<dbReference type="InterPro" id="IPR014782">
    <property type="entry name" value="Peptidase_M1_dom"/>
</dbReference>
<comment type="caution">
    <text evidence="4">The sequence shown here is derived from an EMBL/GenBank/DDBJ whole genome shotgun (WGS) entry which is preliminary data.</text>
</comment>
<feature type="binding site" evidence="2">
    <location>
        <position position="392"/>
    </location>
    <ligand>
        <name>Zn(2+)</name>
        <dbReference type="ChEBI" id="CHEBI:29105"/>
        <note>catalytic</note>
    </ligand>
</feature>
<dbReference type="Gene3D" id="1.10.390.10">
    <property type="entry name" value="Neutral Protease Domain 2"/>
    <property type="match status" value="1"/>
</dbReference>
<feature type="active site" description="Proton donor" evidence="1">
    <location>
        <position position="453"/>
    </location>
</feature>
<protein>
    <submittedName>
        <fullName evidence="4">M1 family metallopeptidase</fullName>
    </submittedName>
</protein>
<evidence type="ECO:0000313" key="4">
    <source>
        <dbReference type="EMBL" id="NSL88473.1"/>
    </source>
</evidence>
<evidence type="ECO:0000259" key="3">
    <source>
        <dbReference type="Pfam" id="PF01433"/>
    </source>
</evidence>
<dbReference type="Pfam" id="PF01433">
    <property type="entry name" value="Peptidase_M1"/>
    <property type="match status" value="1"/>
</dbReference>
<dbReference type="GO" id="GO:0008237">
    <property type="term" value="F:metallopeptidase activity"/>
    <property type="evidence" value="ECO:0007669"/>
    <property type="project" value="InterPro"/>
</dbReference>
<feature type="binding site" evidence="2">
    <location>
        <position position="369"/>
    </location>
    <ligand>
        <name>Zn(2+)</name>
        <dbReference type="ChEBI" id="CHEBI:29105"/>
        <note>catalytic</note>
    </ligand>
</feature>
<dbReference type="CDD" id="cd09604">
    <property type="entry name" value="M1_APN_like"/>
    <property type="match status" value="1"/>
</dbReference>
<organism evidence="4 5">
    <name type="scientific">Chitinophaga solisilvae</name>
    <dbReference type="NCBI Taxonomy" id="1233460"/>
    <lineage>
        <taxon>Bacteria</taxon>
        <taxon>Pseudomonadati</taxon>
        <taxon>Bacteroidota</taxon>
        <taxon>Chitinophagia</taxon>
        <taxon>Chitinophagales</taxon>
        <taxon>Chitinophagaceae</taxon>
        <taxon>Chitinophaga</taxon>
    </lineage>
</organism>
<dbReference type="AlphaFoldDB" id="A0A433W9N8"/>
<proteinExistence type="predicted"/>
<name>A0A433W9N8_9BACT</name>
<evidence type="ECO:0000256" key="2">
    <source>
        <dbReference type="PIRSR" id="PIRSR634015-3"/>
    </source>
</evidence>
<comment type="cofactor">
    <cofactor evidence="2">
        <name>Zn(2+)</name>
        <dbReference type="ChEBI" id="CHEBI:29105"/>
    </cofactor>
    <text evidence="2">Binds 1 zinc ion per subunit.</text>
</comment>
<evidence type="ECO:0000256" key="1">
    <source>
        <dbReference type="PIRSR" id="PIRSR634015-1"/>
    </source>
</evidence>
<dbReference type="OrthoDB" id="9814383at2"/>
<reference evidence="4" key="1">
    <citation type="submission" date="2020-05" db="EMBL/GenBank/DDBJ databases">
        <title>Chitinophaga laudate sp. nov., isolated from a tropical peat swamp.</title>
        <authorList>
            <person name="Goh C.B.S."/>
            <person name="Lee M.S."/>
            <person name="Parimannan S."/>
            <person name="Pasbakhsh P."/>
            <person name="Yule C.M."/>
            <person name="Rajandas H."/>
            <person name="Loke S."/>
            <person name="Croft L."/>
            <person name="Tan J.B.L."/>
        </authorList>
    </citation>
    <scope>NUCLEOTIDE SEQUENCE</scope>
    <source>
        <strain evidence="4">Mgbs1</strain>
    </source>
</reference>
<keyword evidence="2" id="KW-0479">Metal-binding</keyword>
<dbReference type="GO" id="GO:0008270">
    <property type="term" value="F:zinc ion binding"/>
    <property type="evidence" value="ECO:0007669"/>
    <property type="project" value="InterPro"/>
</dbReference>
<accession>A0A433W9N8</accession>
<feature type="domain" description="Peptidase M1 membrane alanine aminopeptidase" evidence="3">
    <location>
        <begin position="365"/>
        <end position="507"/>
    </location>
</feature>
<dbReference type="InterPro" id="IPR027268">
    <property type="entry name" value="Peptidase_M4/M1_CTD_sf"/>
</dbReference>
<dbReference type="PANTHER" id="PTHR45726:SF3">
    <property type="entry name" value="LEUKOTRIENE A-4 HYDROLASE"/>
    <property type="match status" value="1"/>
</dbReference>
<dbReference type="SUPFAM" id="SSF55486">
    <property type="entry name" value="Metalloproteases ('zincins'), catalytic domain"/>
    <property type="match status" value="1"/>
</dbReference>
<dbReference type="RefSeq" id="WP_127044289.1">
    <property type="nucleotide sequence ID" value="NZ_JAABOK010000002.1"/>
</dbReference>
<dbReference type="InterPro" id="IPR034015">
    <property type="entry name" value="M1_LTA4H"/>
</dbReference>
<evidence type="ECO:0000313" key="5">
    <source>
        <dbReference type="Proteomes" id="UP000281028"/>
    </source>
</evidence>
<gene>
    <name evidence="4" type="ORF">ECE50_016655</name>
</gene>
<dbReference type="PANTHER" id="PTHR45726">
    <property type="entry name" value="LEUKOTRIENE A-4 HYDROLASE"/>
    <property type="match status" value="1"/>
</dbReference>
<feature type="binding site" evidence="2">
    <location>
        <position position="373"/>
    </location>
    <ligand>
        <name>Zn(2+)</name>
        <dbReference type="ChEBI" id="CHEBI:29105"/>
        <note>catalytic</note>
    </ligand>
</feature>
<keyword evidence="2" id="KW-0862">Zinc</keyword>
<dbReference type="Proteomes" id="UP000281028">
    <property type="component" value="Unassembled WGS sequence"/>
</dbReference>
<dbReference type="EMBL" id="RIAR02000001">
    <property type="protein sequence ID" value="NSL88473.1"/>
    <property type="molecule type" value="Genomic_DNA"/>
</dbReference>
<feature type="active site" description="Proton acceptor" evidence="1">
    <location>
        <position position="370"/>
    </location>
</feature>